<gene>
    <name evidence="2" type="ORF">CHR90_12170</name>
</gene>
<accession>A0A255XLA1</accession>
<keyword evidence="3" id="KW-1185">Reference proteome</keyword>
<dbReference type="InterPro" id="IPR050312">
    <property type="entry name" value="IolE/XylAMocC-like"/>
</dbReference>
<name>A0A255XLA1_9PROT</name>
<protein>
    <recommendedName>
        <fullName evidence="1">Xylose isomerase-like TIM barrel domain-containing protein</fullName>
    </recommendedName>
</protein>
<evidence type="ECO:0000313" key="2">
    <source>
        <dbReference type="EMBL" id="OYQ17736.1"/>
    </source>
</evidence>
<proteinExistence type="predicted"/>
<dbReference type="AlphaFoldDB" id="A0A255XLA1"/>
<dbReference type="EMBL" id="NOXS01000033">
    <property type="protein sequence ID" value="OYQ17736.1"/>
    <property type="molecule type" value="Genomic_DNA"/>
</dbReference>
<dbReference type="InterPro" id="IPR036237">
    <property type="entry name" value="Xyl_isomerase-like_sf"/>
</dbReference>
<sequence length="250" mass="27156">MIDALSFQLYSARTLTPLAAQFDLLSGLGYKFVEPFGGLFSDIPELKRLLAQHGMRAPSAHVGLDRLRADAKAAVALCREIGADLLIAPAPPPGEREGGEAHWRALGRELKTIGDIVMGEGLKFAWHNHHWEYGTTADGTTFLDCLFQEAPNMLWEADLAWVVRGNGDPVAEIQKHAHRLAAVHIKDIAPAGECVDEDGWADPGHGVMNWGAIRPALAAAGVTLFVAEHDKPSDVARFARRARETVASWS</sequence>
<feature type="domain" description="Xylose isomerase-like TIM barrel" evidence="1">
    <location>
        <begin position="22"/>
        <end position="232"/>
    </location>
</feature>
<organism evidence="2 3">
    <name type="scientific">Elstera cyanobacteriorum</name>
    <dbReference type="NCBI Taxonomy" id="2022747"/>
    <lineage>
        <taxon>Bacteria</taxon>
        <taxon>Pseudomonadati</taxon>
        <taxon>Pseudomonadota</taxon>
        <taxon>Alphaproteobacteria</taxon>
        <taxon>Rhodospirillales</taxon>
        <taxon>Rhodospirillaceae</taxon>
        <taxon>Elstera</taxon>
    </lineage>
</organism>
<dbReference type="Proteomes" id="UP000216361">
    <property type="component" value="Unassembled WGS sequence"/>
</dbReference>
<evidence type="ECO:0000259" key="1">
    <source>
        <dbReference type="Pfam" id="PF01261"/>
    </source>
</evidence>
<dbReference type="InterPro" id="IPR013022">
    <property type="entry name" value="Xyl_isomerase-like_TIM-brl"/>
</dbReference>
<dbReference type="PANTHER" id="PTHR12110:SF41">
    <property type="entry name" value="INOSOSE DEHYDRATASE"/>
    <property type="match status" value="1"/>
</dbReference>
<reference evidence="2 3" key="1">
    <citation type="submission" date="2017-07" db="EMBL/GenBank/DDBJ databases">
        <title>Elstera cyanobacteriorum sp. nov., a novel bacterium isolated from cyanobacterial aggregates in a eutrophic lake.</title>
        <authorList>
            <person name="Cai H."/>
        </authorList>
    </citation>
    <scope>NUCLEOTIDE SEQUENCE [LARGE SCALE GENOMIC DNA]</scope>
    <source>
        <strain evidence="2 3">TH019</strain>
    </source>
</reference>
<evidence type="ECO:0000313" key="3">
    <source>
        <dbReference type="Proteomes" id="UP000216361"/>
    </source>
</evidence>
<dbReference type="Pfam" id="PF01261">
    <property type="entry name" value="AP_endonuc_2"/>
    <property type="match status" value="1"/>
</dbReference>
<dbReference type="SUPFAM" id="SSF51658">
    <property type="entry name" value="Xylose isomerase-like"/>
    <property type="match status" value="1"/>
</dbReference>
<dbReference type="RefSeq" id="WP_094409299.1">
    <property type="nucleotide sequence ID" value="NZ_BMJZ01000002.1"/>
</dbReference>
<comment type="caution">
    <text evidence="2">The sequence shown here is derived from an EMBL/GenBank/DDBJ whole genome shotgun (WGS) entry which is preliminary data.</text>
</comment>
<dbReference type="PANTHER" id="PTHR12110">
    <property type="entry name" value="HYDROXYPYRUVATE ISOMERASE"/>
    <property type="match status" value="1"/>
</dbReference>
<dbReference type="Gene3D" id="3.20.20.150">
    <property type="entry name" value="Divalent-metal-dependent TIM barrel enzymes"/>
    <property type="match status" value="1"/>
</dbReference>